<evidence type="ECO:0008006" key="3">
    <source>
        <dbReference type="Google" id="ProtNLM"/>
    </source>
</evidence>
<accession>A0A3D8YB09</accession>
<organism evidence="1 2">
    <name type="scientific">Dyadobacter luteus</name>
    <dbReference type="NCBI Taxonomy" id="2259619"/>
    <lineage>
        <taxon>Bacteria</taxon>
        <taxon>Pseudomonadati</taxon>
        <taxon>Bacteroidota</taxon>
        <taxon>Cytophagia</taxon>
        <taxon>Cytophagales</taxon>
        <taxon>Spirosomataceae</taxon>
        <taxon>Dyadobacter</taxon>
    </lineage>
</organism>
<protein>
    <recommendedName>
        <fullName evidence="3">Outer membrane protein beta-barrel domain-containing protein</fullName>
    </recommendedName>
</protein>
<sequence>MTLGFSASLLNGQLSKNQNIELHHSSIVTAFEPRFSYLKKPAFELYFFAGAGIIFHKNRTIMNGESVASQLYTDPTTQLTPIGIRAGKKIAAFVEIGYGYKGIANLGLSSRF</sequence>
<name>A0A3D8YB09_9BACT</name>
<dbReference type="Proteomes" id="UP000256373">
    <property type="component" value="Unassembled WGS sequence"/>
</dbReference>
<evidence type="ECO:0000313" key="2">
    <source>
        <dbReference type="Proteomes" id="UP000256373"/>
    </source>
</evidence>
<dbReference type="EMBL" id="QNUL01000008">
    <property type="protein sequence ID" value="REA61210.1"/>
    <property type="molecule type" value="Genomic_DNA"/>
</dbReference>
<evidence type="ECO:0000313" key="1">
    <source>
        <dbReference type="EMBL" id="REA61210.1"/>
    </source>
</evidence>
<proteinExistence type="predicted"/>
<reference evidence="1 2" key="1">
    <citation type="submission" date="2018-07" db="EMBL/GenBank/DDBJ databases">
        <title>Dyadobacter roseus sp. nov., isolated from rose rhizosphere soil.</title>
        <authorList>
            <person name="Chen L."/>
        </authorList>
    </citation>
    <scope>NUCLEOTIDE SEQUENCE [LARGE SCALE GENOMIC DNA]</scope>
    <source>
        <strain evidence="1 2">RS19</strain>
    </source>
</reference>
<gene>
    <name evidence="1" type="ORF">DSL64_12185</name>
</gene>
<comment type="caution">
    <text evidence="1">The sequence shown here is derived from an EMBL/GenBank/DDBJ whole genome shotgun (WGS) entry which is preliminary data.</text>
</comment>
<keyword evidence="2" id="KW-1185">Reference proteome</keyword>
<dbReference type="AlphaFoldDB" id="A0A3D8YB09"/>